<keyword evidence="3" id="KW-0378">Hydrolase</keyword>
<sequence>MEQQITLSSTIKPQMNTDKSTFTVTATVAVMFVLFIVLPLVVGALFGIYAGIQQIADTPAWMQRIDIAMLHTVLTAVCALPLIVYASKQRSIKAFCQFLALTPISKKQVALYALVTLLFYIITLLLQVALEVPEQAFITALANYPYPIVVALFVCVYAPIYEEVVFRGLLFKRFALSPVGNIGAMVITSLVFTLVHSQYDVTTLLFVFATGLYLGFVRLISKSTSMAIAMHFLLNFISLVLIFLT</sequence>
<dbReference type="RefSeq" id="WP_093327607.1">
    <property type="nucleotide sequence ID" value="NZ_AP027363.1"/>
</dbReference>
<feature type="transmembrane region" description="Helical" evidence="1">
    <location>
        <begin position="227"/>
        <end position="244"/>
    </location>
</feature>
<accession>A0A1H9ZYC0</accession>
<keyword evidence="1" id="KW-0812">Transmembrane</keyword>
<evidence type="ECO:0000256" key="1">
    <source>
        <dbReference type="SAM" id="Phobius"/>
    </source>
</evidence>
<dbReference type="AlphaFoldDB" id="A0A1H9ZYC0"/>
<dbReference type="PANTHER" id="PTHR36435:SF1">
    <property type="entry name" value="CAAX AMINO TERMINAL PROTEASE FAMILY PROTEIN"/>
    <property type="match status" value="1"/>
</dbReference>
<dbReference type="Pfam" id="PF02517">
    <property type="entry name" value="Rce1-like"/>
    <property type="match status" value="1"/>
</dbReference>
<keyword evidence="4" id="KW-1185">Reference proteome</keyword>
<dbReference type="GO" id="GO:0004175">
    <property type="term" value="F:endopeptidase activity"/>
    <property type="evidence" value="ECO:0007669"/>
    <property type="project" value="UniProtKB-ARBA"/>
</dbReference>
<feature type="transmembrane region" description="Helical" evidence="1">
    <location>
        <begin position="68"/>
        <end position="88"/>
    </location>
</feature>
<keyword evidence="1" id="KW-0472">Membrane</keyword>
<proteinExistence type="predicted"/>
<organism evidence="3 4">
    <name type="scientific">Thalassotalea agarivorans</name>
    <name type="common">Thalassomonas agarivorans</name>
    <dbReference type="NCBI Taxonomy" id="349064"/>
    <lineage>
        <taxon>Bacteria</taxon>
        <taxon>Pseudomonadati</taxon>
        <taxon>Pseudomonadota</taxon>
        <taxon>Gammaproteobacteria</taxon>
        <taxon>Alteromonadales</taxon>
        <taxon>Colwelliaceae</taxon>
        <taxon>Thalassotalea</taxon>
    </lineage>
</organism>
<dbReference type="OrthoDB" id="9799666at2"/>
<dbReference type="PANTHER" id="PTHR36435">
    <property type="entry name" value="SLR1288 PROTEIN"/>
    <property type="match status" value="1"/>
</dbReference>
<evidence type="ECO:0000313" key="4">
    <source>
        <dbReference type="Proteomes" id="UP000199308"/>
    </source>
</evidence>
<dbReference type="EMBL" id="FOHK01000002">
    <property type="protein sequence ID" value="SES86785.1"/>
    <property type="molecule type" value="Genomic_DNA"/>
</dbReference>
<feature type="transmembrane region" description="Helical" evidence="1">
    <location>
        <begin position="21"/>
        <end position="48"/>
    </location>
</feature>
<keyword evidence="1" id="KW-1133">Transmembrane helix</keyword>
<feature type="transmembrane region" description="Helical" evidence="1">
    <location>
        <begin position="136"/>
        <end position="161"/>
    </location>
</feature>
<feature type="transmembrane region" description="Helical" evidence="1">
    <location>
        <begin position="173"/>
        <end position="195"/>
    </location>
</feature>
<evidence type="ECO:0000313" key="3">
    <source>
        <dbReference type="EMBL" id="SES86785.1"/>
    </source>
</evidence>
<reference evidence="3 4" key="1">
    <citation type="submission" date="2016-10" db="EMBL/GenBank/DDBJ databases">
        <authorList>
            <person name="de Groot N.N."/>
        </authorList>
    </citation>
    <scope>NUCLEOTIDE SEQUENCE [LARGE SCALE GENOMIC DNA]</scope>
    <source>
        <strain evidence="3 4">DSM 19706</strain>
    </source>
</reference>
<dbReference type="Proteomes" id="UP000199308">
    <property type="component" value="Unassembled WGS sequence"/>
</dbReference>
<gene>
    <name evidence="3" type="ORF">SAMN05660429_00631</name>
</gene>
<dbReference type="InterPro" id="IPR003675">
    <property type="entry name" value="Rce1/LyrA-like_dom"/>
</dbReference>
<dbReference type="GO" id="GO:0080120">
    <property type="term" value="P:CAAX-box protein maturation"/>
    <property type="evidence" value="ECO:0007669"/>
    <property type="project" value="UniProtKB-ARBA"/>
</dbReference>
<feature type="domain" description="CAAX prenyl protease 2/Lysostaphin resistance protein A-like" evidence="2">
    <location>
        <begin position="147"/>
        <end position="237"/>
    </location>
</feature>
<keyword evidence="3" id="KW-0645">Protease</keyword>
<feature type="transmembrane region" description="Helical" evidence="1">
    <location>
        <begin position="109"/>
        <end position="130"/>
    </location>
</feature>
<protein>
    <submittedName>
        <fullName evidence="3">CAAX protease self-immunity</fullName>
    </submittedName>
</protein>
<name>A0A1H9ZYC0_THASX</name>
<dbReference type="GO" id="GO:0006508">
    <property type="term" value="P:proteolysis"/>
    <property type="evidence" value="ECO:0007669"/>
    <property type="project" value="UniProtKB-KW"/>
</dbReference>
<feature type="transmembrane region" description="Helical" evidence="1">
    <location>
        <begin position="201"/>
        <end position="220"/>
    </location>
</feature>
<evidence type="ECO:0000259" key="2">
    <source>
        <dbReference type="Pfam" id="PF02517"/>
    </source>
</evidence>
<dbReference type="InterPro" id="IPR052710">
    <property type="entry name" value="CAAX_protease"/>
</dbReference>
<dbReference type="STRING" id="349064.SAMN05660429_00631"/>